<comment type="caution">
    <text evidence="10">The sequence shown here is derived from an EMBL/GenBank/DDBJ whole genome shotgun (WGS) entry which is preliminary data.</text>
</comment>
<keyword evidence="2" id="KW-0813">Transport</keyword>
<evidence type="ECO:0000259" key="9">
    <source>
        <dbReference type="Pfam" id="PF04290"/>
    </source>
</evidence>
<feature type="transmembrane region" description="Helical" evidence="8">
    <location>
        <begin position="34"/>
        <end position="53"/>
    </location>
</feature>
<evidence type="ECO:0000256" key="3">
    <source>
        <dbReference type="ARBA" id="ARBA00022475"/>
    </source>
</evidence>
<dbReference type="PANTHER" id="PTHR35011">
    <property type="entry name" value="2,3-DIKETO-L-GULONATE TRAP TRANSPORTER SMALL PERMEASE PROTEIN YIAM"/>
    <property type="match status" value="1"/>
</dbReference>
<evidence type="ECO:0000256" key="2">
    <source>
        <dbReference type="ARBA" id="ARBA00022448"/>
    </source>
</evidence>
<feature type="transmembrane region" description="Helical" evidence="8">
    <location>
        <begin position="147"/>
        <end position="167"/>
    </location>
</feature>
<evidence type="ECO:0000313" key="10">
    <source>
        <dbReference type="EMBL" id="KKN99583.1"/>
    </source>
</evidence>
<dbReference type="PANTHER" id="PTHR35011:SF2">
    <property type="entry name" value="2,3-DIKETO-L-GULONATE TRAP TRANSPORTER SMALL PERMEASE PROTEIN YIAM"/>
    <property type="match status" value="1"/>
</dbReference>
<keyword evidence="7 8" id="KW-0472">Membrane</keyword>
<evidence type="ECO:0000256" key="6">
    <source>
        <dbReference type="ARBA" id="ARBA00022989"/>
    </source>
</evidence>
<evidence type="ECO:0000256" key="5">
    <source>
        <dbReference type="ARBA" id="ARBA00022692"/>
    </source>
</evidence>
<evidence type="ECO:0000256" key="8">
    <source>
        <dbReference type="SAM" id="Phobius"/>
    </source>
</evidence>
<feature type="transmembrane region" description="Helical" evidence="8">
    <location>
        <begin position="106"/>
        <end position="127"/>
    </location>
</feature>
<keyword evidence="5 8" id="KW-0812">Transmembrane</keyword>
<dbReference type="Pfam" id="PF04290">
    <property type="entry name" value="DctQ"/>
    <property type="match status" value="1"/>
</dbReference>
<sequence length="197" mass="21884">MPEPGDTSASHSPTALLSKALRTLDRTSEHIEKTILGASVLFLAGLLIIHVLGRQLFGNGLTGQVELTQISLIIMTFAGLGYGVRRARHICMSAFYDQLTGWPRKALLVFISLLTGALMFYFAWYAWEYVSSIHSRGRTSSALQIPLWIPYLAAPIGFALAGIQYWLTAIRNLTSRDIYRSFNEKEEYDAVPDDGAI</sequence>
<keyword evidence="3" id="KW-1003">Cell membrane</keyword>
<protein>
    <recommendedName>
        <fullName evidence="9">Tripartite ATP-independent periplasmic transporters DctQ component domain-containing protein</fullName>
    </recommendedName>
</protein>
<dbReference type="InterPro" id="IPR055348">
    <property type="entry name" value="DctQ"/>
</dbReference>
<name>A0A0F9Y4I3_9ZZZZ</name>
<proteinExistence type="predicted"/>
<dbReference type="GO" id="GO:0005886">
    <property type="term" value="C:plasma membrane"/>
    <property type="evidence" value="ECO:0007669"/>
    <property type="project" value="UniProtKB-SubCell"/>
</dbReference>
<organism evidence="10">
    <name type="scientific">marine sediment metagenome</name>
    <dbReference type="NCBI Taxonomy" id="412755"/>
    <lineage>
        <taxon>unclassified sequences</taxon>
        <taxon>metagenomes</taxon>
        <taxon>ecological metagenomes</taxon>
    </lineage>
</organism>
<dbReference type="GO" id="GO:0022857">
    <property type="term" value="F:transmembrane transporter activity"/>
    <property type="evidence" value="ECO:0007669"/>
    <property type="project" value="TreeGrafter"/>
</dbReference>
<feature type="transmembrane region" description="Helical" evidence="8">
    <location>
        <begin position="65"/>
        <end position="85"/>
    </location>
</feature>
<gene>
    <name evidence="10" type="ORF">LCGC14_0136740</name>
</gene>
<reference evidence="10" key="1">
    <citation type="journal article" date="2015" name="Nature">
        <title>Complex archaea that bridge the gap between prokaryotes and eukaryotes.</title>
        <authorList>
            <person name="Spang A."/>
            <person name="Saw J.H."/>
            <person name="Jorgensen S.L."/>
            <person name="Zaremba-Niedzwiedzka K."/>
            <person name="Martijn J."/>
            <person name="Lind A.E."/>
            <person name="van Eijk R."/>
            <person name="Schleper C."/>
            <person name="Guy L."/>
            <person name="Ettema T.J."/>
        </authorList>
    </citation>
    <scope>NUCLEOTIDE SEQUENCE</scope>
</reference>
<dbReference type="InterPro" id="IPR007387">
    <property type="entry name" value="TRAP_DctQ"/>
</dbReference>
<dbReference type="GO" id="GO:0015740">
    <property type="term" value="P:C4-dicarboxylate transport"/>
    <property type="evidence" value="ECO:0007669"/>
    <property type="project" value="TreeGrafter"/>
</dbReference>
<evidence type="ECO:0000256" key="4">
    <source>
        <dbReference type="ARBA" id="ARBA00022519"/>
    </source>
</evidence>
<dbReference type="AlphaFoldDB" id="A0A0F9Y4I3"/>
<keyword evidence="6 8" id="KW-1133">Transmembrane helix</keyword>
<feature type="domain" description="Tripartite ATP-independent periplasmic transporters DctQ component" evidence="9">
    <location>
        <begin position="44"/>
        <end position="173"/>
    </location>
</feature>
<accession>A0A0F9Y4I3</accession>
<dbReference type="EMBL" id="LAZR01000046">
    <property type="protein sequence ID" value="KKN99583.1"/>
    <property type="molecule type" value="Genomic_DNA"/>
</dbReference>
<evidence type="ECO:0000256" key="7">
    <source>
        <dbReference type="ARBA" id="ARBA00023136"/>
    </source>
</evidence>
<keyword evidence="4" id="KW-0997">Cell inner membrane</keyword>
<comment type="subcellular location">
    <subcellularLocation>
        <location evidence="1">Cell inner membrane</location>
        <topology evidence="1">Multi-pass membrane protein</topology>
    </subcellularLocation>
</comment>
<evidence type="ECO:0000256" key="1">
    <source>
        <dbReference type="ARBA" id="ARBA00004429"/>
    </source>
</evidence>